<dbReference type="SUPFAM" id="SSF82171">
    <property type="entry name" value="DPP6 N-terminal domain-like"/>
    <property type="match status" value="1"/>
</dbReference>
<evidence type="ECO:0000259" key="2">
    <source>
        <dbReference type="Pfam" id="PF00326"/>
    </source>
</evidence>
<protein>
    <submittedName>
        <fullName evidence="3">Prolyl oligopeptidase family</fullName>
    </submittedName>
</protein>
<feature type="chain" id="PRO_5008034558" evidence="1">
    <location>
        <begin position="31"/>
        <end position="908"/>
    </location>
</feature>
<dbReference type="PANTHER" id="PTHR11731:SF193">
    <property type="entry name" value="DIPEPTIDYL PEPTIDASE 9"/>
    <property type="match status" value="1"/>
</dbReference>
<dbReference type="SUPFAM" id="SSF53474">
    <property type="entry name" value="alpha/beta-Hydrolases"/>
    <property type="match status" value="1"/>
</dbReference>
<dbReference type="Proteomes" id="UP000095332">
    <property type="component" value="Unassembled WGS sequence"/>
</dbReference>
<feature type="domain" description="Peptidase S9 prolyl oligopeptidase catalytic" evidence="2">
    <location>
        <begin position="709"/>
        <end position="886"/>
    </location>
</feature>
<organism evidence="3 4">
    <name type="scientific">Parabacteroides distasonis</name>
    <dbReference type="NCBI Taxonomy" id="823"/>
    <lineage>
        <taxon>Bacteria</taxon>
        <taxon>Pseudomonadati</taxon>
        <taxon>Bacteroidota</taxon>
        <taxon>Bacteroidia</taxon>
        <taxon>Bacteroidales</taxon>
        <taxon>Tannerellaceae</taxon>
        <taxon>Parabacteroides</taxon>
    </lineage>
</organism>
<evidence type="ECO:0000256" key="1">
    <source>
        <dbReference type="SAM" id="SignalP"/>
    </source>
</evidence>
<dbReference type="Gene3D" id="3.40.50.1820">
    <property type="entry name" value="alpha/beta hydrolase"/>
    <property type="match status" value="1"/>
</dbReference>
<dbReference type="GO" id="GO:0008236">
    <property type="term" value="F:serine-type peptidase activity"/>
    <property type="evidence" value="ECO:0007669"/>
    <property type="project" value="InterPro"/>
</dbReference>
<accession>A0A174U738</accession>
<dbReference type="InterPro" id="IPR050278">
    <property type="entry name" value="Serine_Prot_S9B/DPPIV"/>
</dbReference>
<dbReference type="InterPro" id="IPR029058">
    <property type="entry name" value="AB_hydrolase_fold"/>
</dbReference>
<evidence type="ECO:0000313" key="4">
    <source>
        <dbReference type="Proteomes" id="UP000095332"/>
    </source>
</evidence>
<dbReference type="GO" id="GO:0008239">
    <property type="term" value="F:dipeptidyl-peptidase activity"/>
    <property type="evidence" value="ECO:0007669"/>
    <property type="project" value="TreeGrafter"/>
</dbReference>
<dbReference type="InterPro" id="IPR001375">
    <property type="entry name" value="Peptidase_S9_cat"/>
</dbReference>
<name>A0A174U738_PARDI</name>
<dbReference type="PANTHER" id="PTHR11731">
    <property type="entry name" value="PROTEASE FAMILY S9B,C DIPEPTIDYL-PEPTIDASE IV-RELATED"/>
    <property type="match status" value="1"/>
</dbReference>
<reference evidence="3 4" key="1">
    <citation type="submission" date="2015-09" db="EMBL/GenBank/DDBJ databases">
        <authorList>
            <consortium name="Pathogen Informatics"/>
        </authorList>
    </citation>
    <scope>NUCLEOTIDE SEQUENCE [LARGE SCALE GENOMIC DNA]</scope>
    <source>
        <strain evidence="3 4">2789STDY5834948</strain>
    </source>
</reference>
<dbReference type="EMBL" id="CZBM01000005">
    <property type="protein sequence ID" value="CUQ18394.1"/>
    <property type="molecule type" value="Genomic_DNA"/>
</dbReference>
<evidence type="ECO:0000313" key="3">
    <source>
        <dbReference type="EMBL" id="CUQ18394.1"/>
    </source>
</evidence>
<proteinExistence type="predicted"/>
<gene>
    <name evidence="3" type="ORF">ERS852560_01656</name>
</gene>
<dbReference type="Pfam" id="PF00326">
    <property type="entry name" value="Peptidase_S9"/>
    <property type="match status" value="1"/>
</dbReference>
<sequence length="908" mass="103467">MLQNQYTTTMRHLKYLAFVACLGSLSPAFAQNASKSLTVDDLITWQRITDREISDNGKWVACKMEPWESDATVYLYAAQGQETATFSPADKFAFSASSGYLVVTQTPGKSTVDSLKVLKTKEDKMPMNTLVIYSVAGKKETIDSLKTFKLADEADWIAYQRGRKDSTLYVRSLDGSKTFQFPTVTDFQFAKKSGMLYYTSAAEGEAGIFTLNPEKGSPALIKEGKGVFKQTTFDEKGERLAFLYCADKDSSYKALSLWLSEHNAPAKEIATRGNRAFPAEWVINENGMLQFSKSASRLFFGTSPEPRQKDTTQLAENRPNVQVWSWDEPVQYTVQNYNKEKDLKKSYQAVYNLGNGSIFQLANEELPNIQLGNEGDAPLALLSTSRPYSLSSMWEARTRSDYYTVSLDNGERKQIAQADYGRFRLSPQGKYAYWYGETDSCWYTIALAEGKQYRLTTPESFPAWDEENDVPDYPYAHGAAGWTANDQNLLIYDRYDIWKFDPTAATPPINLTVNGRKEKLSYRLEQLDKEARFIDLGKPQLLKGFNEATKGYGFYNARLSAPAAPKTLLAGNYMLRSINKAKNTDDVIYTMETFQQYPDIHYSTLAFKKSVQLTHGDKQQEGFIWGTAELVSWISLDGRPLEGVVYKPANFDPNKKYPMMVNFYERNSETLYNYRMPEPHRSTIDYHLYNSNEYVIFNPDIRYVDGYPGESCYNCLMPGITMMIAKGYIDEKGIGAQGHSWGGYQVAYLATRTNLFSAIESGAPVVNMFSAYGGIRWGSGMARSFQYEHTQSRLGATPWSSPLRYLENSPLFTMDKVQTPILIMHNDADGHVPWYQGIEYFVAMKRLGKPCWLLNYTGEPHWPMHMANRIDFQRRMFQFFNHYLKNDKMPKWMSEGVPAVEQPFELGY</sequence>
<dbReference type="AlphaFoldDB" id="A0A174U738"/>
<keyword evidence="1" id="KW-0732">Signal</keyword>
<dbReference type="GO" id="GO:0006508">
    <property type="term" value="P:proteolysis"/>
    <property type="evidence" value="ECO:0007669"/>
    <property type="project" value="InterPro"/>
</dbReference>
<feature type="signal peptide" evidence="1">
    <location>
        <begin position="1"/>
        <end position="30"/>
    </location>
</feature>